<dbReference type="InterPro" id="IPR050902">
    <property type="entry name" value="ABC_Transporter_SBP"/>
</dbReference>
<dbReference type="InterPro" id="IPR002491">
    <property type="entry name" value="ABC_transptr_periplasmic_BD"/>
</dbReference>
<dbReference type="PANTHER" id="PTHR30535">
    <property type="entry name" value="VITAMIN B12-BINDING PROTEIN"/>
    <property type="match status" value="1"/>
</dbReference>
<dbReference type="RefSeq" id="WP_085278537.1">
    <property type="nucleotide sequence ID" value="NZ_FXAE01000007.1"/>
</dbReference>
<evidence type="ECO:0000259" key="4">
    <source>
        <dbReference type="PROSITE" id="PS50983"/>
    </source>
</evidence>
<evidence type="ECO:0000256" key="2">
    <source>
        <dbReference type="SAM" id="MobiDB-lite"/>
    </source>
</evidence>
<dbReference type="EMBL" id="FXAE01000007">
    <property type="protein sequence ID" value="SMF07159.1"/>
    <property type="molecule type" value="Genomic_DNA"/>
</dbReference>
<evidence type="ECO:0000313" key="5">
    <source>
        <dbReference type="EMBL" id="SMF07159.1"/>
    </source>
</evidence>
<feature type="chain" id="PRO_5045660178" evidence="3">
    <location>
        <begin position="22"/>
        <end position="364"/>
    </location>
</feature>
<dbReference type="PROSITE" id="PS51257">
    <property type="entry name" value="PROKAR_LIPOPROTEIN"/>
    <property type="match status" value="1"/>
</dbReference>
<proteinExistence type="inferred from homology"/>
<evidence type="ECO:0000256" key="3">
    <source>
        <dbReference type="SAM" id="SignalP"/>
    </source>
</evidence>
<feature type="domain" description="Fe/B12 periplasmic-binding" evidence="4">
    <location>
        <begin position="90"/>
        <end position="362"/>
    </location>
</feature>
<accession>A0ABY1LUG9</accession>
<dbReference type="PROSITE" id="PS50983">
    <property type="entry name" value="FE_B12_PBP"/>
    <property type="match status" value="1"/>
</dbReference>
<keyword evidence="6" id="KW-1185">Reference proteome</keyword>
<reference evidence="5 6" key="1">
    <citation type="submission" date="2017-04" db="EMBL/GenBank/DDBJ databases">
        <authorList>
            <person name="Varghese N."/>
            <person name="Submissions S."/>
        </authorList>
    </citation>
    <scope>NUCLEOTIDE SEQUENCE [LARGE SCALE GENOMIC DNA]</scope>
    <source>
        <strain evidence="5 6">J12</strain>
    </source>
</reference>
<sequence length="364" mass="39991">MKKRVWFALSLTLLLALTACGGGNTSTGSTSTSIGSASAQNQTENQAQNQAQNQEAAATQYPLTIVNYTKAEGGTEWKEKEQVFDKAPERIMANTRPTAEFLLHLGLGDKIVGVGANFGAPDPAVEEEYNKLNILSDGYVGKEVTLGTDPDLVFGRGGLFENADWGVGTVDVLNDMGINTYVLESSITGGTYESVYKDIENLGKIFNVQDKANAFIQELKARQEVISTKLAGITEKKTFALLFMSDPNEVSVYAAHAESFFNDAFHMVKLENVFENNSSDEVSVESLIGADPDVLIVPDWRTYDGSDPNTLKEALYNNPKLSNMKAIKNKQIYAVDYNYMFGYGYNTIDGMEQLAKEMYPDLFK</sequence>
<comment type="similarity">
    <text evidence="1">Belongs to the bacterial solute-binding protein 8 family.</text>
</comment>
<keyword evidence="3" id="KW-0732">Signal</keyword>
<feature type="signal peptide" evidence="3">
    <location>
        <begin position="1"/>
        <end position="21"/>
    </location>
</feature>
<dbReference type="Gene3D" id="3.40.50.1980">
    <property type="entry name" value="Nitrogenase molybdenum iron protein domain"/>
    <property type="match status" value="2"/>
</dbReference>
<dbReference type="Proteomes" id="UP000192939">
    <property type="component" value="Unassembled WGS sequence"/>
</dbReference>
<dbReference type="PANTHER" id="PTHR30535:SF7">
    <property type="entry name" value="IRON(III) DICITRATE-BINDING PROTEIN"/>
    <property type="match status" value="1"/>
</dbReference>
<feature type="region of interest" description="Disordered" evidence="2">
    <location>
        <begin position="26"/>
        <end position="55"/>
    </location>
</feature>
<organism evidence="5 6">
    <name type="scientific">Paenibacillus barengoltzii J12</name>
    <dbReference type="NCBI Taxonomy" id="935846"/>
    <lineage>
        <taxon>Bacteria</taxon>
        <taxon>Bacillati</taxon>
        <taxon>Bacillota</taxon>
        <taxon>Bacilli</taxon>
        <taxon>Bacillales</taxon>
        <taxon>Paenibacillaceae</taxon>
        <taxon>Paenibacillus</taxon>
    </lineage>
</organism>
<dbReference type="SUPFAM" id="SSF53807">
    <property type="entry name" value="Helical backbone' metal receptor"/>
    <property type="match status" value="1"/>
</dbReference>
<protein>
    <submittedName>
        <fullName evidence="5">Iron complex transport system substrate-binding protein</fullName>
    </submittedName>
</protein>
<gene>
    <name evidence="5" type="ORF">SAMN02744124_01103</name>
</gene>
<evidence type="ECO:0000313" key="6">
    <source>
        <dbReference type="Proteomes" id="UP000192939"/>
    </source>
</evidence>
<name>A0ABY1LUG9_9BACL</name>
<dbReference type="Pfam" id="PF01497">
    <property type="entry name" value="Peripla_BP_2"/>
    <property type="match status" value="1"/>
</dbReference>
<evidence type="ECO:0000256" key="1">
    <source>
        <dbReference type="ARBA" id="ARBA00008814"/>
    </source>
</evidence>
<comment type="caution">
    <text evidence="5">The sequence shown here is derived from an EMBL/GenBank/DDBJ whole genome shotgun (WGS) entry which is preliminary data.</text>
</comment>